<proteinExistence type="predicted"/>
<dbReference type="SUPFAM" id="SSF53335">
    <property type="entry name" value="S-adenosyl-L-methionine-dependent methyltransferases"/>
    <property type="match status" value="1"/>
</dbReference>
<dbReference type="Gene3D" id="3.40.50.12710">
    <property type="match status" value="1"/>
</dbReference>
<comment type="caution">
    <text evidence="3">The sequence shown here is derived from an EMBL/GenBank/DDBJ whole genome shotgun (WGS) entry which is preliminary data.</text>
</comment>
<evidence type="ECO:0000313" key="4">
    <source>
        <dbReference type="Proteomes" id="UP000334990"/>
    </source>
</evidence>
<reference evidence="3 4" key="1">
    <citation type="submission" date="2019-10" db="EMBL/GenBank/DDBJ databases">
        <title>Whole genome shotgun sequence of Acrocarpospora corrugata NBRC 13972.</title>
        <authorList>
            <person name="Ichikawa N."/>
            <person name="Kimura A."/>
            <person name="Kitahashi Y."/>
            <person name="Komaki H."/>
            <person name="Oguchi A."/>
        </authorList>
    </citation>
    <scope>NUCLEOTIDE SEQUENCE [LARGE SCALE GENOMIC DNA]</scope>
    <source>
        <strain evidence="3 4">NBRC 13972</strain>
    </source>
</reference>
<dbReference type="OrthoDB" id="4856867at2"/>
<dbReference type="EMBL" id="BLAD01000108">
    <property type="protein sequence ID" value="GES05678.1"/>
    <property type="molecule type" value="Genomic_DNA"/>
</dbReference>
<dbReference type="PANTHER" id="PTHR12049">
    <property type="entry name" value="PROTEIN ARGININE METHYLTRANSFERASE NDUFAF7, MITOCHONDRIAL"/>
    <property type="match status" value="1"/>
</dbReference>
<name>A0A5M3WH63_9ACTN</name>
<evidence type="ECO:0000256" key="1">
    <source>
        <dbReference type="ARBA" id="ARBA00022603"/>
    </source>
</evidence>
<dbReference type="Proteomes" id="UP000334990">
    <property type="component" value="Unassembled WGS sequence"/>
</dbReference>
<dbReference type="GO" id="GO:0032259">
    <property type="term" value="P:methylation"/>
    <property type="evidence" value="ECO:0007669"/>
    <property type="project" value="UniProtKB-KW"/>
</dbReference>
<protein>
    <recommendedName>
        <fullName evidence="5">SAM-dependent methyltransferase</fullName>
    </recommendedName>
</protein>
<keyword evidence="1" id="KW-0489">Methyltransferase</keyword>
<dbReference type="AlphaFoldDB" id="A0A5M3WH63"/>
<keyword evidence="4" id="KW-1185">Reference proteome</keyword>
<dbReference type="GO" id="GO:0035243">
    <property type="term" value="F:protein-arginine omega-N symmetric methyltransferase activity"/>
    <property type="evidence" value="ECO:0007669"/>
    <property type="project" value="TreeGrafter"/>
</dbReference>
<gene>
    <name evidence="3" type="ORF">Acor_77460</name>
</gene>
<dbReference type="InterPro" id="IPR029063">
    <property type="entry name" value="SAM-dependent_MTases_sf"/>
</dbReference>
<evidence type="ECO:0000256" key="2">
    <source>
        <dbReference type="ARBA" id="ARBA00022679"/>
    </source>
</evidence>
<dbReference type="PANTHER" id="PTHR12049:SF7">
    <property type="entry name" value="PROTEIN ARGININE METHYLTRANSFERASE NDUFAF7, MITOCHONDRIAL"/>
    <property type="match status" value="1"/>
</dbReference>
<organism evidence="3 4">
    <name type="scientific">Acrocarpospora corrugata</name>
    <dbReference type="NCBI Taxonomy" id="35763"/>
    <lineage>
        <taxon>Bacteria</taxon>
        <taxon>Bacillati</taxon>
        <taxon>Actinomycetota</taxon>
        <taxon>Actinomycetes</taxon>
        <taxon>Streptosporangiales</taxon>
        <taxon>Streptosporangiaceae</taxon>
        <taxon>Acrocarpospora</taxon>
    </lineage>
</organism>
<accession>A0A5M3WH63</accession>
<evidence type="ECO:0000313" key="3">
    <source>
        <dbReference type="EMBL" id="GES05678.1"/>
    </source>
</evidence>
<dbReference type="InterPro" id="IPR003788">
    <property type="entry name" value="NDUFAF7"/>
</dbReference>
<dbReference type="Pfam" id="PF02636">
    <property type="entry name" value="Methyltransf_28"/>
    <property type="match status" value="1"/>
</dbReference>
<sequence length="298" mass="32227">MRQALYGADGFYRRERPHRHFRTSVHASPAFGAAVTRLLAEVDGRLGGPPVVEFVDMGAGDGRLAAQVLAGAPPELAGRLRVTAVEVAPRPEGLDERVRWAAAVPAGVTGLIFANEWLDNVPVDVAEWTPDGPRLVLVDPETGEERLAELDRKDRDWLERWWPDGERAEIGWTRDEAWAGLVDRLAAGMAVAVDYSHLRAARPPMGTLIGYRDGSWVPPVPDGSCDLTAHVALDACGGELTTQREALRRLGVSGGRPPLDLAKQDPAGYLRALSAATGAAELIDREGLGAFGWLTRIR</sequence>
<evidence type="ECO:0008006" key="5">
    <source>
        <dbReference type="Google" id="ProtNLM"/>
    </source>
</evidence>
<dbReference type="RefSeq" id="WP_155341655.1">
    <property type="nucleotide sequence ID" value="NZ_BAAABN010000052.1"/>
</dbReference>
<keyword evidence="2" id="KW-0808">Transferase</keyword>
<dbReference type="InterPro" id="IPR038375">
    <property type="entry name" value="NDUFAF7_sf"/>
</dbReference>